<dbReference type="InterPro" id="IPR013780">
    <property type="entry name" value="Glyco_hydro_b"/>
</dbReference>
<reference evidence="2 3" key="1">
    <citation type="submission" date="2012-06" db="EMBL/GenBank/DDBJ databases">
        <title>Finished chromosome of genome of Microcoleus sp. PCC 7113.</title>
        <authorList>
            <consortium name="US DOE Joint Genome Institute"/>
            <person name="Gugger M."/>
            <person name="Coursin T."/>
            <person name="Rippka R."/>
            <person name="Tandeau De Marsac N."/>
            <person name="Huntemann M."/>
            <person name="Wei C.-L."/>
            <person name="Han J."/>
            <person name="Detter J.C."/>
            <person name="Han C."/>
            <person name="Tapia R."/>
            <person name="Chen A."/>
            <person name="Kyrpides N."/>
            <person name="Mavromatis K."/>
            <person name="Markowitz V."/>
            <person name="Szeto E."/>
            <person name="Ivanova N."/>
            <person name="Pagani I."/>
            <person name="Pati A."/>
            <person name="Goodwin L."/>
            <person name="Nordberg H.P."/>
            <person name="Cantor M.N."/>
            <person name="Hua S.X."/>
            <person name="Woyke T."/>
            <person name="Kerfeld C.A."/>
        </authorList>
    </citation>
    <scope>NUCLEOTIDE SEQUENCE [LARGE SCALE GENOMIC DNA]</scope>
    <source>
        <strain evidence="2 3">PCC 7113</strain>
    </source>
</reference>
<dbReference type="eggNOG" id="COG0366">
    <property type="taxonomic scope" value="Bacteria"/>
</dbReference>
<evidence type="ECO:0000313" key="3">
    <source>
        <dbReference type="Proteomes" id="UP000010471"/>
    </source>
</evidence>
<organism evidence="2 3">
    <name type="scientific">Allocoleopsis franciscana PCC 7113</name>
    <dbReference type="NCBI Taxonomy" id="1173027"/>
    <lineage>
        <taxon>Bacteria</taxon>
        <taxon>Bacillati</taxon>
        <taxon>Cyanobacteriota</taxon>
        <taxon>Cyanophyceae</taxon>
        <taxon>Coleofasciculales</taxon>
        <taxon>Coleofasciculaceae</taxon>
        <taxon>Allocoleopsis</taxon>
        <taxon>Allocoleopsis franciscana</taxon>
    </lineage>
</organism>
<gene>
    <name evidence="2" type="ORF">Mic7113_4658</name>
</gene>
<dbReference type="GO" id="GO:0005975">
    <property type="term" value="P:carbohydrate metabolic process"/>
    <property type="evidence" value="ECO:0007669"/>
    <property type="project" value="InterPro"/>
</dbReference>
<proteinExistence type="predicted"/>
<dbReference type="Pfam" id="PF00128">
    <property type="entry name" value="Alpha-amylase"/>
    <property type="match status" value="1"/>
</dbReference>
<dbReference type="GO" id="GO:0016798">
    <property type="term" value="F:hydrolase activity, acting on glycosyl bonds"/>
    <property type="evidence" value="ECO:0007669"/>
    <property type="project" value="UniProtKB-KW"/>
</dbReference>
<dbReference type="SUPFAM" id="SSF51445">
    <property type="entry name" value="(Trans)glycosidases"/>
    <property type="match status" value="1"/>
</dbReference>
<dbReference type="HOGENOM" id="CLU_006462_2_1_3"/>
<evidence type="ECO:0000259" key="1">
    <source>
        <dbReference type="SMART" id="SM00642"/>
    </source>
</evidence>
<dbReference type="InterPro" id="IPR017853">
    <property type="entry name" value="GH"/>
</dbReference>
<evidence type="ECO:0000313" key="2">
    <source>
        <dbReference type="EMBL" id="AFZ20331.1"/>
    </source>
</evidence>
<keyword evidence="3" id="KW-1185">Reference proteome</keyword>
<dbReference type="Proteomes" id="UP000010471">
    <property type="component" value="Chromosome"/>
</dbReference>
<dbReference type="OrthoDB" id="9805159at2"/>
<dbReference type="SMART" id="SM00642">
    <property type="entry name" value="Aamy"/>
    <property type="match status" value="1"/>
</dbReference>
<protein>
    <submittedName>
        <fullName evidence="2">Glycosidase</fullName>
    </submittedName>
</protein>
<dbReference type="InterPro" id="IPR045857">
    <property type="entry name" value="O16G_dom_2"/>
</dbReference>
<dbReference type="InterPro" id="IPR032091">
    <property type="entry name" value="Malt_amylase-like_C"/>
</dbReference>
<dbReference type="CDD" id="cd11334">
    <property type="entry name" value="AmyAc_TreS"/>
    <property type="match status" value="1"/>
</dbReference>
<dbReference type="PANTHER" id="PTHR10357:SF219">
    <property type="entry name" value="MALTOSE ALPHA-D-GLUCOSYLTRANSFERASE"/>
    <property type="match status" value="1"/>
</dbReference>
<dbReference type="AlphaFoldDB" id="K9WKJ2"/>
<name>K9WKJ2_9CYAN</name>
<feature type="domain" description="Glycosyl hydrolase family 13 catalytic" evidence="1">
    <location>
        <begin position="13"/>
        <end position="414"/>
    </location>
</feature>
<dbReference type="SUPFAM" id="SSF51011">
    <property type="entry name" value="Glycosyl hydrolase domain"/>
    <property type="match status" value="1"/>
</dbReference>
<dbReference type="InterPro" id="IPR006047">
    <property type="entry name" value="GH13_cat_dom"/>
</dbReference>
<dbReference type="KEGG" id="mic:Mic7113_4658"/>
<dbReference type="RefSeq" id="WP_015184466.1">
    <property type="nucleotide sequence ID" value="NC_019738.1"/>
</dbReference>
<dbReference type="Gene3D" id="3.20.20.80">
    <property type="entry name" value="Glycosidases"/>
    <property type="match status" value="1"/>
</dbReference>
<dbReference type="Gene3D" id="2.60.40.1180">
    <property type="entry name" value="Golgi alpha-mannosidase II"/>
    <property type="match status" value="1"/>
</dbReference>
<keyword evidence="2" id="KW-0326">Glycosidase</keyword>
<sequence length="544" mass="62550">MKNLWYKDAIIYSLDVETFMDVNGNGIGDFIGLTKRLNHLAGLGVTCLWLLPFYPSPNRDNGYDIMDYYNVDPRLGTLGDFVEFMHQARDRGIRLIIDLVVNHTSNQHPWFQSARSDKNSKYRDYYVWTDNPPKDAQDKVAFPGVQESIWEYDEQAGAYYLHRFYKEQPDLNTANPEVREEIRKIMGFWLELGVSGFRIDAAPFLIEPLGMENAKREELHNLLSDMREFVSERRGDGVLLAEANVSPDQIPLYFGDGDRMNMLFNFLLNQYIFLALAREQAAPIIEGLKTLPDTPHTGQWVNFLRHHDELTLDGLTKDEQQEIFAAFAPDETMQIYGHGIRRRLAPMLGGDRHRLELAYSLLFSLPGTPLLRYGDEIGMGDDLSLEGRTSVRTPMQWSNTQNGGFSTAPQDALTRPVISEGEYGYQQVNATTEQRDPNSLLNWMERVIRIRQQCPELGRGKWCILETDEPSVFAHCCEWEGNTVLTVHNLAKQPCTVTLKLKDFKPKHLMELFANRQYEPFDGNSSSIEVDAYGYRWFRSDSVL</sequence>
<dbReference type="Pfam" id="PF16657">
    <property type="entry name" value="Malt_amylase_C"/>
    <property type="match status" value="1"/>
</dbReference>
<dbReference type="PATRIC" id="fig|1173027.3.peg.5156"/>
<dbReference type="PANTHER" id="PTHR10357">
    <property type="entry name" value="ALPHA-AMYLASE FAMILY MEMBER"/>
    <property type="match status" value="1"/>
</dbReference>
<dbReference type="Gene3D" id="3.90.400.10">
    <property type="entry name" value="Oligo-1,6-glucosidase, Domain 2"/>
    <property type="match status" value="1"/>
</dbReference>
<dbReference type="EMBL" id="CP003630">
    <property type="protein sequence ID" value="AFZ20331.1"/>
    <property type="molecule type" value="Genomic_DNA"/>
</dbReference>
<dbReference type="STRING" id="1173027.Mic7113_4658"/>
<accession>K9WKJ2</accession>
<keyword evidence="2" id="KW-0378">Hydrolase</keyword>